<comment type="caution">
    <text evidence="2">The sequence shown here is derived from an EMBL/GenBank/DDBJ whole genome shotgun (WGS) entry which is preliminary data.</text>
</comment>
<keyword evidence="1" id="KW-0472">Membrane</keyword>
<keyword evidence="3" id="KW-1185">Reference proteome</keyword>
<dbReference type="Proteomes" id="UP001157974">
    <property type="component" value="Unassembled WGS sequence"/>
</dbReference>
<dbReference type="InterPro" id="IPR017046">
    <property type="entry name" value="Prenylcysteine_Oxase1"/>
</dbReference>
<dbReference type="AlphaFoldDB" id="A0AAV8USP0"/>
<dbReference type="GO" id="GO:0030327">
    <property type="term" value="P:prenylated protein catabolic process"/>
    <property type="evidence" value="ECO:0007669"/>
    <property type="project" value="TreeGrafter"/>
</dbReference>
<keyword evidence="1" id="KW-1133">Transmembrane helix</keyword>
<dbReference type="InterPro" id="IPR036188">
    <property type="entry name" value="FAD/NAD-bd_sf"/>
</dbReference>
<feature type="transmembrane region" description="Helical" evidence="1">
    <location>
        <begin position="143"/>
        <end position="166"/>
    </location>
</feature>
<evidence type="ECO:0000256" key="1">
    <source>
        <dbReference type="SAM" id="Phobius"/>
    </source>
</evidence>
<organism evidence="2 3">
    <name type="scientific">Rhodosorus marinus</name>
    <dbReference type="NCBI Taxonomy" id="101924"/>
    <lineage>
        <taxon>Eukaryota</taxon>
        <taxon>Rhodophyta</taxon>
        <taxon>Stylonematophyceae</taxon>
        <taxon>Stylonematales</taxon>
        <taxon>Stylonemataceae</taxon>
        <taxon>Rhodosorus</taxon>
    </lineage>
</organism>
<feature type="transmembrane region" description="Helical" evidence="1">
    <location>
        <begin position="178"/>
        <end position="194"/>
    </location>
</feature>
<feature type="transmembrane region" description="Helical" evidence="1">
    <location>
        <begin position="206"/>
        <end position="225"/>
    </location>
</feature>
<gene>
    <name evidence="2" type="ORF">NDN08_000602</name>
</gene>
<dbReference type="GO" id="GO:0001735">
    <property type="term" value="F:prenylcysteine oxidase activity"/>
    <property type="evidence" value="ECO:0007669"/>
    <property type="project" value="InterPro"/>
</dbReference>
<dbReference type="EMBL" id="JAMWBK010000006">
    <property type="protein sequence ID" value="KAJ8904073.1"/>
    <property type="molecule type" value="Genomic_DNA"/>
</dbReference>
<dbReference type="PANTHER" id="PTHR15944">
    <property type="entry name" value="FARNESYLCYSTEINE LYASE"/>
    <property type="match status" value="1"/>
</dbReference>
<name>A0AAV8USP0_9RHOD</name>
<sequence length="594" mass="65878">MRVAIVGGNLTGCATAWLLEKSYTDLRKEYELQARYQEDDSDVLPPPPEHFKVTIFEKRPVLGGNKMQTEVIEDVAVEAGRHSTLHSDGVYVGEVLDQMSSEIELDRFWLEGTGYHSVRSFAIYDADNSQYAFRHAGYWGLDILKVVASSIFTRLLLLVGCGFALYHGRFEMSGLARLKTIAAALLIFFSLVLFPQRFLSRVNRSFAFWSSAIVGLMTYGTTAALSRGASKGFTDHFKAMLKANATTKSITLGHLFNRCGLGSYCSTDAESAFRSFKFLPAFVKHYSDTQLQVDNANSQLAAKDVSTLAAMLCQQRADVSEGDKVLRIRGGNAKLCEALGRGSRQMLNAEVVKIKKSSTEEIKSGKPVYTLSYKIPAQTEPVEEEFNGIVLACSPNMEELTFETPGIDSSGDVFGYTKEILTTQTLGNRSRWLALVGGTLNHRYLGHLIADTVPDMILSTSGKDWLKIECVAESKKGKIWSVICTEEPKAGKGLIAELFTDVREMKVRERSQPRYKPREFINGVDGNDVPSLILGTRFINAAGMDRLSCDPETDIISAWNAASLFSVGVNWMEEREEEGEEEEFYNAPVDELTS</sequence>
<keyword evidence="1" id="KW-0812">Transmembrane</keyword>
<reference evidence="2 3" key="1">
    <citation type="journal article" date="2023" name="Nat. Commun.">
        <title>Origin of minicircular mitochondrial genomes in red algae.</title>
        <authorList>
            <person name="Lee Y."/>
            <person name="Cho C.H."/>
            <person name="Lee Y.M."/>
            <person name="Park S.I."/>
            <person name="Yang J.H."/>
            <person name="West J.A."/>
            <person name="Bhattacharya D."/>
            <person name="Yoon H.S."/>
        </authorList>
    </citation>
    <scope>NUCLEOTIDE SEQUENCE [LARGE SCALE GENOMIC DNA]</scope>
    <source>
        <strain evidence="2 3">CCMP1338</strain>
        <tissue evidence="2">Whole cell</tissue>
    </source>
</reference>
<evidence type="ECO:0000313" key="2">
    <source>
        <dbReference type="EMBL" id="KAJ8904073.1"/>
    </source>
</evidence>
<evidence type="ECO:0000313" key="3">
    <source>
        <dbReference type="Proteomes" id="UP001157974"/>
    </source>
</evidence>
<dbReference type="PANTHER" id="PTHR15944:SF0">
    <property type="entry name" value="PRENYLCYSTEINE LYASE DOMAIN-CONTAINING PROTEIN"/>
    <property type="match status" value="1"/>
</dbReference>
<proteinExistence type="predicted"/>
<dbReference type="SUPFAM" id="SSF51905">
    <property type="entry name" value="FAD/NAD(P)-binding domain"/>
    <property type="match status" value="1"/>
</dbReference>
<protein>
    <recommendedName>
        <fullName evidence="4">FAD dependent oxidoreductase domain-containing protein</fullName>
    </recommendedName>
</protein>
<accession>A0AAV8USP0</accession>
<evidence type="ECO:0008006" key="4">
    <source>
        <dbReference type="Google" id="ProtNLM"/>
    </source>
</evidence>